<accession>A0A6J5RUY5</accession>
<protein>
    <submittedName>
        <fullName evidence="2">Uncharacterized protein</fullName>
    </submittedName>
</protein>
<evidence type="ECO:0000313" key="2">
    <source>
        <dbReference type="EMBL" id="CAB4202067.1"/>
    </source>
</evidence>
<name>A0A6J5RUY5_9CAUD</name>
<feature type="transmembrane region" description="Helical" evidence="1">
    <location>
        <begin position="12"/>
        <end position="33"/>
    </location>
</feature>
<evidence type="ECO:0000256" key="1">
    <source>
        <dbReference type="SAM" id="Phobius"/>
    </source>
</evidence>
<organism evidence="2">
    <name type="scientific">uncultured Caudovirales phage</name>
    <dbReference type="NCBI Taxonomy" id="2100421"/>
    <lineage>
        <taxon>Viruses</taxon>
        <taxon>Duplodnaviria</taxon>
        <taxon>Heunggongvirae</taxon>
        <taxon>Uroviricota</taxon>
        <taxon>Caudoviricetes</taxon>
        <taxon>Peduoviridae</taxon>
        <taxon>Maltschvirus</taxon>
        <taxon>Maltschvirus maltsch</taxon>
    </lineage>
</organism>
<proteinExistence type="predicted"/>
<reference evidence="2" key="1">
    <citation type="submission" date="2020-05" db="EMBL/GenBank/DDBJ databases">
        <authorList>
            <person name="Chiriac C."/>
            <person name="Salcher M."/>
            <person name="Ghai R."/>
            <person name="Kavagutti S V."/>
        </authorList>
    </citation>
    <scope>NUCLEOTIDE SEQUENCE</scope>
</reference>
<keyword evidence="1" id="KW-0472">Membrane</keyword>
<gene>
    <name evidence="2" type="ORF">UFOVP1361_42</name>
</gene>
<keyword evidence="1" id="KW-1133">Transmembrane helix</keyword>
<sequence>MKISIEDAGIFFIKFILLSLACLTMLGLLRVSFDFYLYLYEEVKYLDDQDYHQKKEEDLIRRYEIRNK</sequence>
<keyword evidence="1" id="KW-0812">Transmembrane</keyword>
<dbReference type="EMBL" id="LR797308">
    <property type="protein sequence ID" value="CAB4202067.1"/>
    <property type="molecule type" value="Genomic_DNA"/>
</dbReference>